<dbReference type="EMBL" id="PDLM01000009">
    <property type="protein sequence ID" value="RDW69526.1"/>
    <property type="molecule type" value="Genomic_DNA"/>
</dbReference>
<keyword evidence="3" id="KW-0813">Transport</keyword>
<evidence type="ECO:0000256" key="5">
    <source>
        <dbReference type="ARBA" id="ARBA00022787"/>
    </source>
</evidence>
<dbReference type="PIRSF" id="PIRSF037707">
    <property type="entry name" value="MAS20_rcpt"/>
    <property type="match status" value="1"/>
</dbReference>
<reference evidence="17 18" key="1">
    <citation type="journal article" date="2018" name="IMA Fungus">
        <title>IMA Genome-F 9: Draft genome sequence of Annulohypoxylon stygium, Aspergillus mulundensis, Berkeleyomyces basicola (syn. Thielaviopsis basicola), Ceratocystis smalleyi, two Cercospora beticola strains, Coleophoma cylindrospora, Fusarium fracticaudum, Phialophora cf. hyalina, and Morchella septimelata.</title>
        <authorList>
            <person name="Wingfield B.D."/>
            <person name="Bills G.F."/>
            <person name="Dong Y."/>
            <person name="Huang W."/>
            <person name="Nel W.J."/>
            <person name="Swalarsk-Parry B.S."/>
            <person name="Vaghefi N."/>
            <person name="Wilken P.M."/>
            <person name="An Z."/>
            <person name="de Beer Z.W."/>
            <person name="De Vos L."/>
            <person name="Chen L."/>
            <person name="Duong T.A."/>
            <person name="Gao Y."/>
            <person name="Hammerbacher A."/>
            <person name="Kikkert J.R."/>
            <person name="Li Y."/>
            <person name="Li H."/>
            <person name="Li K."/>
            <person name="Li Q."/>
            <person name="Liu X."/>
            <person name="Ma X."/>
            <person name="Naidoo K."/>
            <person name="Pethybridge S.J."/>
            <person name="Sun J."/>
            <person name="Steenkamp E.T."/>
            <person name="van der Nest M.A."/>
            <person name="van Wyk S."/>
            <person name="Wingfield M.J."/>
            <person name="Xiong C."/>
            <person name="Yue Q."/>
            <person name="Zhang X."/>
        </authorList>
    </citation>
    <scope>NUCLEOTIDE SEQUENCE [LARGE SCALE GENOMIC DNA]</scope>
    <source>
        <strain evidence="17 18">BP6252</strain>
    </source>
</reference>
<dbReference type="OrthoDB" id="2154253at2759"/>
<comment type="caution">
    <text evidence="17">The sequence shown here is derived from an EMBL/GenBank/DDBJ whole genome shotgun (WGS) entry which is preliminary data.</text>
</comment>
<evidence type="ECO:0000256" key="12">
    <source>
        <dbReference type="ARBA" id="ARBA00073975"/>
    </source>
</evidence>
<keyword evidence="7 16" id="KW-1133">Transmembrane helix</keyword>
<dbReference type="InterPro" id="IPR002056">
    <property type="entry name" value="MAS20"/>
</dbReference>
<sequence length="172" mass="18897">MVQTSTIVAASVGTFATGLLAYAVYFDHRRRTDPNFRKQLKKESKKQARAAKEEAEAHTTRQRQAIRAALQQAKDEGFPIDVEEKEAYFMNEVARGESLSSEGTDNVEAALCFYKALKVYPQPSDLVTIYDKTVPKPVLDILAEMIALDPSLNMAPFSGGSPESGIPNVGLD</sequence>
<evidence type="ECO:0000256" key="13">
    <source>
        <dbReference type="ARBA" id="ARBA00080405"/>
    </source>
</evidence>
<comment type="subcellular location">
    <subcellularLocation>
        <location evidence="1">Mitochondrion outer membrane</location>
        <topology evidence="1">Single-pass membrane protein</topology>
    </subcellularLocation>
</comment>
<dbReference type="GO" id="GO:0030150">
    <property type="term" value="P:protein import into mitochondrial matrix"/>
    <property type="evidence" value="ECO:0007669"/>
    <property type="project" value="TreeGrafter"/>
</dbReference>
<comment type="similarity">
    <text evidence="2 14">Belongs to the Tom20 family.</text>
</comment>
<evidence type="ECO:0000256" key="10">
    <source>
        <dbReference type="ARBA" id="ARBA00042705"/>
    </source>
</evidence>
<dbReference type="Pfam" id="PF02064">
    <property type="entry name" value="MAS20"/>
    <property type="match status" value="1"/>
</dbReference>
<dbReference type="Proteomes" id="UP000256645">
    <property type="component" value="Unassembled WGS sequence"/>
</dbReference>
<dbReference type="GO" id="GO:0008320">
    <property type="term" value="F:protein transmembrane transporter activity"/>
    <property type="evidence" value="ECO:0007669"/>
    <property type="project" value="TreeGrafter"/>
</dbReference>
<dbReference type="GO" id="GO:0030943">
    <property type="term" value="F:mitochondrion targeting sequence binding"/>
    <property type="evidence" value="ECO:0007669"/>
    <property type="project" value="TreeGrafter"/>
</dbReference>
<evidence type="ECO:0000256" key="4">
    <source>
        <dbReference type="ARBA" id="ARBA00022692"/>
    </source>
</evidence>
<protein>
    <recommendedName>
        <fullName evidence="11">Mitochondrial import receptor subunit TOM20</fullName>
    </recommendedName>
    <alternativeName>
        <fullName evidence="10">Mitochondrial 20 kDa outer membrane protein</fullName>
    </alternativeName>
    <alternativeName>
        <fullName evidence="12">Mitochondrial import receptor subunit tom20</fullName>
    </alternativeName>
    <alternativeName>
        <fullName evidence="13">Translocase of outer membrane 20 kDa subunit</fullName>
    </alternativeName>
</protein>
<organism evidence="17 18">
    <name type="scientific">Coleophoma cylindrospora</name>
    <dbReference type="NCBI Taxonomy" id="1849047"/>
    <lineage>
        <taxon>Eukaryota</taxon>
        <taxon>Fungi</taxon>
        <taxon>Dikarya</taxon>
        <taxon>Ascomycota</taxon>
        <taxon>Pezizomycotina</taxon>
        <taxon>Leotiomycetes</taxon>
        <taxon>Helotiales</taxon>
        <taxon>Dermateaceae</taxon>
        <taxon>Coleophoma</taxon>
    </lineage>
</organism>
<feature type="region of interest" description="Disordered" evidence="15">
    <location>
        <begin position="38"/>
        <end position="61"/>
    </location>
</feature>
<evidence type="ECO:0000256" key="14">
    <source>
        <dbReference type="PIRNR" id="PIRNR037707"/>
    </source>
</evidence>
<dbReference type="NCBIfam" id="TIGR00985">
    <property type="entry name" value="3a0801s04tom"/>
    <property type="match status" value="1"/>
</dbReference>
<proteinExistence type="inferred from homology"/>
<dbReference type="GO" id="GO:0016031">
    <property type="term" value="P:tRNA import into mitochondrion"/>
    <property type="evidence" value="ECO:0007669"/>
    <property type="project" value="TreeGrafter"/>
</dbReference>
<keyword evidence="6" id="KW-0653">Protein transport</keyword>
<dbReference type="GO" id="GO:0005742">
    <property type="term" value="C:mitochondrial outer membrane translocase complex"/>
    <property type="evidence" value="ECO:0007669"/>
    <property type="project" value="UniProtKB-UniRule"/>
</dbReference>
<dbReference type="STRING" id="1849047.A0A3D8R6A2"/>
<keyword evidence="8 14" id="KW-0496">Mitochondrion</keyword>
<evidence type="ECO:0000256" key="15">
    <source>
        <dbReference type="SAM" id="MobiDB-lite"/>
    </source>
</evidence>
<evidence type="ECO:0000256" key="7">
    <source>
        <dbReference type="ARBA" id="ARBA00022989"/>
    </source>
</evidence>
<evidence type="ECO:0000256" key="9">
    <source>
        <dbReference type="ARBA" id="ARBA00023136"/>
    </source>
</evidence>
<evidence type="ECO:0000313" key="17">
    <source>
        <dbReference type="EMBL" id="RDW69526.1"/>
    </source>
</evidence>
<evidence type="ECO:0000256" key="16">
    <source>
        <dbReference type="SAM" id="Phobius"/>
    </source>
</evidence>
<dbReference type="PRINTS" id="PR00351">
    <property type="entry name" value="OM20RECEPTOR"/>
</dbReference>
<evidence type="ECO:0000256" key="1">
    <source>
        <dbReference type="ARBA" id="ARBA00004572"/>
    </source>
</evidence>
<dbReference type="SUPFAM" id="SSF47157">
    <property type="entry name" value="Mitochondrial import receptor subunit Tom20"/>
    <property type="match status" value="1"/>
</dbReference>
<dbReference type="AlphaFoldDB" id="A0A3D8R6A2"/>
<evidence type="ECO:0000256" key="11">
    <source>
        <dbReference type="ARBA" id="ARBA00068548"/>
    </source>
</evidence>
<dbReference type="GO" id="GO:0006886">
    <property type="term" value="P:intracellular protein transport"/>
    <property type="evidence" value="ECO:0007669"/>
    <property type="project" value="InterPro"/>
</dbReference>
<keyword evidence="9 14" id="KW-0472">Membrane</keyword>
<evidence type="ECO:0000256" key="2">
    <source>
        <dbReference type="ARBA" id="ARBA00005792"/>
    </source>
</evidence>
<dbReference type="GO" id="GO:0006605">
    <property type="term" value="P:protein targeting"/>
    <property type="evidence" value="ECO:0007669"/>
    <property type="project" value="InterPro"/>
</dbReference>
<keyword evidence="5 14" id="KW-1000">Mitochondrion outer membrane</keyword>
<dbReference type="PANTHER" id="PTHR12430">
    <property type="entry name" value="MITOCHONDRIAL IMPORT RECEPTOR SUBUNIT TOM20"/>
    <property type="match status" value="1"/>
</dbReference>
<dbReference type="InterPro" id="IPR023392">
    <property type="entry name" value="Tom20_dom_sf"/>
</dbReference>
<dbReference type="Gene3D" id="1.20.960.10">
    <property type="entry name" value="Mitochondrial outer membrane translocase complex, subunit Tom20 domain"/>
    <property type="match status" value="1"/>
</dbReference>
<evidence type="ECO:0000256" key="3">
    <source>
        <dbReference type="ARBA" id="ARBA00022448"/>
    </source>
</evidence>
<evidence type="ECO:0000256" key="6">
    <source>
        <dbReference type="ARBA" id="ARBA00022927"/>
    </source>
</evidence>
<evidence type="ECO:0000313" key="18">
    <source>
        <dbReference type="Proteomes" id="UP000256645"/>
    </source>
</evidence>
<feature type="compositionally biased region" description="Basic and acidic residues" evidence="15">
    <location>
        <begin position="38"/>
        <end position="59"/>
    </location>
</feature>
<keyword evidence="18" id="KW-1185">Reference proteome</keyword>
<feature type="transmembrane region" description="Helical" evidence="16">
    <location>
        <begin position="6"/>
        <end position="26"/>
    </location>
</feature>
<gene>
    <name evidence="17" type="ORF">BP6252_08546</name>
</gene>
<keyword evidence="4 16" id="KW-0812">Transmembrane</keyword>
<evidence type="ECO:0000256" key="8">
    <source>
        <dbReference type="ARBA" id="ARBA00023128"/>
    </source>
</evidence>
<accession>A0A3D8R6A2</accession>
<dbReference type="PANTHER" id="PTHR12430:SF0">
    <property type="entry name" value="TRANSLOCASE OF OUTER MITOCHONDRIAL MEMBRANE 20"/>
    <property type="match status" value="1"/>
</dbReference>
<dbReference type="FunFam" id="1.20.960.10:FF:000002">
    <property type="entry name" value="Mitochondrial import receptor subunit TOM20"/>
    <property type="match status" value="1"/>
</dbReference>
<name>A0A3D8R6A2_9HELO</name>